<dbReference type="Pfam" id="PF01656">
    <property type="entry name" value="CbiA"/>
    <property type="match status" value="1"/>
</dbReference>
<dbReference type="CDD" id="cd05387">
    <property type="entry name" value="BY-kinase"/>
    <property type="match status" value="1"/>
</dbReference>
<keyword evidence="4" id="KW-0418">Kinase</keyword>
<organism evidence="4 5">
    <name type="scientific">Herbaspirillum rubrisubalbicans Os34</name>
    <dbReference type="NCBI Taxonomy" id="1235827"/>
    <lineage>
        <taxon>Bacteria</taxon>
        <taxon>Pseudomonadati</taxon>
        <taxon>Pseudomonadota</taxon>
        <taxon>Betaproteobacteria</taxon>
        <taxon>Burkholderiales</taxon>
        <taxon>Oxalobacteraceae</taxon>
        <taxon>Herbaspirillum</taxon>
    </lineage>
</organism>
<dbReference type="PANTHER" id="PTHR32309">
    <property type="entry name" value="TYROSINE-PROTEIN KINASE"/>
    <property type="match status" value="1"/>
</dbReference>
<evidence type="ECO:0000256" key="1">
    <source>
        <dbReference type="ARBA" id="ARBA00022741"/>
    </source>
</evidence>
<protein>
    <submittedName>
        <fullName evidence="4">Chain length determinant protein tyrosine kinase EpsG</fullName>
    </submittedName>
</protein>
<accession>A0A6M3ZQ92</accession>
<proteinExistence type="predicted"/>
<keyword evidence="1" id="KW-0547">Nucleotide-binding</keyword>
<dbReference type="GO" id="GO:0005524">
    <property type="term" value="F:ATP binding"/>
    <property type="evidence" value="ECO:0007669"/>
    <property type="project" value="UniProtKB-KW"/>
</dbReference>
<evidence type="ECO:0000313" key="5">
    <source>
        <dbReference type="Proteomes" id="UP000501648"/>
    </source>
</evidence>
<sequence>MTTATLTFTEGASLPNRSIGAILVDSGKLSPENAERILRLQRERGLRFGDAAIQLGLLTQSDIDQALSRQFDYPYLLKGESKVSEKVVAAYNPFSKQVEALRALRSQLMVRWFDVDSKHKSLSIVSPESGEGRSFIASNLAVVFSQLGERTLLIDADMRNPCQHELFGLDNRNGLSGVIAGRCSVADALQRVPALLDLSVLPAGPTPPNPQELLGRPNFTQMLADLVQDFDVILVDTPSGAQYADGNMISARTGASLVVVRTHVTHISAVRALTDKLTSAHVAVVGSVVNEF</sequence>
<gene>
    <name evidence="4" type="primary">epsG</name>
    <name evidence="4" type="ORF">C798_10730</name>
</gene>
<dbReference type="SUPFAM" id="SSF52540">
    <property type="entry name" value="P-loop containing nucleoside triphosphate hydrolases"/>
    <property type="match status" value="1"/>
</dbReference>
<evidence type="ECO:0000259" key="3">
    <source>
        <dbReference type="Pfam" id="PF01656"/>
    </source>
</evidence>
<dbReference type="PANTHER" id="PTHR32309:SF31">
    <property type="entry name" value="CAPSULAR EXOPOLYSACCHARIDE FAMILY"/>
    <property type="match status" value="1"/>
</dbReference>
<dbReference type="SUPFAM" id="SSF160246">
    <property type="entry name" value="EspE N-terminal domain-like"/>
    <property type="match status" value="1"/>
</dbReference>
<dbReference type="AlphaFoldDB" id="A0A6M3ZQ92"/>
<reference evidence="4 5" key="1">
    <citation type="journal article" date="2012" name="J. Bacteriol.">
        <title>Genome sequence of the pathogenic Herbaspirillum seropedicae strain Os34, isolated from rice roots.</title>
        <authorList>
            <person name="Ye W."/>
            <person name="Ye S."/>
            <person name="Liu J."/>
            <person name="Chang S."/>
            <person name="Chen M."/>
            <person name="Zhu B."/>
            <person name="Guo L."/>
            <person name="An Q."/>
        </authorList>
    </citation>
    <scope>NUCLEOTIDE SEQUENCE [LARGE SCALE GENOMIC DNA]</scope>
    <source>
        <strain evidence="4 5">Os34</strain>
    </source>
</reference>
<evidence type="ECO:0000313" key="4">
    <source>
        <dbReference type="EMBL" id="QJQ00686.1"/>
    </source>
</evidence>
<dbReference type="NCBIfam" id="TIGR01007">
    <property type="entry name" value="eps_fam"/>
    <property type="match status" value="1"/>
</dbReference>
<dbReference type="Gene3D" id="3.40.50.300">
    <property type="entry name" value="P-loop containing nucleotide triphosphate hydrolases"/>
    <property type="match status" value="1"/>
</dbReference>
<dbReference type="Proteomes" id="UP000501648">
    <property type="component" value="Chromosome"/>
</dbReference>
<dbReference type="InterPro" id="IPR027417">
    <property type="entry name" value="P-loop_NTPase"/>
</dbReference>
<dbReference type="InterPro" id="IPR005702">
    <property type="entry name" value="Wzc-like_C"/>
</dbReference>
<dbReference type="NCBIfam" id="TIGR03029">
    <property type="entry name" value="EpsG"/>
    <property type="match status" value="1"/>
</dbReference>
<evidence type="ECO:0000256" key="2">
    <source>
        <dbReference type="ARBA" id="ARBA00022840"/>
    </source>
</evidence>
<name>A0A6M3ZQ92_9BURK</name>
<dbReference type="InterPro" id="IPR050445">
    <property type="entry name" value="Bact_polysacc_biosynth/exp"/>
</dbReference>
<dbReference type="InterPro" id="IPR017479">
    <property type="entry name" value="Tyr_kinase_chain_length_EpsG"/>
</dbReference>
<dbReference type="GO" id="GO:0016301">
    <property type="term" value="F:kinase activity"/>
    <property type="evidence" value="ECO:0007669"/>
    <property type="project" value="UniProtKB-KW"/>
</dbReference>
<dbReference type="InterPro" id="IPR002586">
    <property type="entry name" value="CobQ/CobB/MinD/ParA_Nub-bd_dom"/>
</dbReference>
<dbReference type="InterPro" id="IPR037257">
    <property type="entry name" value="T2SS_E_N_sf"/>
</dbReference>
<keyword evidence="4" id="KW-0808">Transferase</keyword>
<feature type="domain" description="CobQ/CobB/MinD/ParA nucleotide binding" evidence="3">
    <location>
        <begin position="123"/>
        <end position="195"/>
    </location>
</feature>
<keyword evidence="2" id="KW-0067">ATP-binding</keyword>
<dbReference type="EMBL" id="CP008956">
    <property type="protein sequence ID" value="QJQ00686.1"/>
    <property type="molecule type" value="Genomic_DNA"/>
</dbReference>
<dbReference type="RefSeq" id="WP_017450887.1">
    <property type="nucleotide sequence ID" value="NZ_CP008956.1"/>
</dbReference>